<keyword evidence="1" id="KW-0378">Hydrolase</keyword>
<dbReference type="PANTHER" id="PTHR10357:SF210">
    <property type="entry name" value="MALTODEXTRIN GLUCOSIDASE"/>
    <property type="match status" value="1"/>
</dbReference>
<gene>
    <name evidence="4" type="ORF">IAB63_09010</name>
</gene>
<dbReference type="EMBL" id="DVLT01000055">
    <property type="protein sequence ID" value="HIU03378.1"/>
    <property type="molecule type" value="Genomic_DNA"/>
</dbReference>
<dbReference type="Pfam" id="PF00128">
    <property type="entry name" value="Alpha-amylase"/>
    <property type="match status" value="1"/>
</dbReference>
<reference evidence="4" key="2">
    <citation type="journal article" date="2021" name="PeerJ">
        <title>Extensive microbial diversity within the chicken gut microbiome revealed by metagenomics and culture.</title>
        <authorList>
            <person name="Gilroy R."/>
            <person name="Ravi A."/>
            <person name="Getino M."/>
            <person name="Pursley I."/>
            <person name="Horton D.L."/>
            <person name="Alikhan N.F."/>
            <person name="Baker D."/>
            <person name="Gharbi K."/>
            <person name="Hall N."/>
            <person name="Watson M."/>
            <person name="Adriaenssens E.M."/>
            <person name="Foster-Nyarko E."/>
            <person name="Jarju S."/>
            <person name="Secka A."/>
            <person name="Antonio M."/>
            <person name="Oren A."/>
            <person name="Chaudhuri R.R."/>
            <person name="La Ragione R."/>
            <person name="Hildebrand F."/>
            <person name="Pallen M.J."/>
        </authorList>
    </citation>
    <scope>NUCLEOTIDE SEQUENCE</scope>
    <source>
        <strain evidence="4">CHK187-14744</strain>
    </source>
</reference>
<proteinExistence type="predicted"/>
<keyword evidence="2" id="KW-0326">Glycosidase</keyword>
<protein>
    <submittedName>
        <fullName evidence="4">Alpha-amylase</fullName>
    </submittedName>
</protein>
<reference evidence="4" key="1">
    <citation type="submission" date="2020-10" db="EMBL/GenBank/DDBJ databases">
        <authorList>
            <person name="Gilroy R."/>
        </authorList>
    </citation>
    <scope>NUCLEOTIDE SEQUENCE</scope>
    <source>
        <strain evidence="4">CHK187-14744</strain>
    </source>
</reference>
<dbReference type="SUPFAM" id="SSF51011">
    <property type="entry name" value="Glycosyl hydrolase domain"/>
    <property type="match status" value="1"/>
</dbReference>
<evidence type="ECO:0000256" key="2">
    <source>
        <dbReference type="ARBA" id="ARBA00023295"/>
    </source>
</evidence>
<feature type="domain" description="Glycosyl hydrolase family 13 catalytic" evidence="3">
    <location>
        <begin position="8"/>
        <end position="360"/>
    </location>
</feature>
<dbReference type="PANTHER" id="PTHR10357">
    <property type="entry name" value="ALPHA-AMYLASE FAMILY MEMBER"/>
    <property type="match status" value="1"/>
</dbReference>
<evidence type="ECO:0000259" key="3">
    <source>
        <dbReference type="SMART" id="SM00642"/>
    </source>
</evidence>
<dbReference type="AlphaFoldDB" id="A0A9D1KXE3"/>
<dbReference type="Gene3D" id="2.60.40.1180">
    <property type="entry name" value="Golgi alpha-mannosidase II"/>
    <property type="match status" value="1"/>
</dbReference>
<evidence type="ECO:0000256" key="1">
    <source>
        <dbReference type="ARBA" id="ARBA00022801"/>
    </source>
</evidence>
<comment type="caution">
    <text evidence="4">The sequence shown here is derived from an EMBL/GenBank/DDBJ whole genome shotgun (WGS) entry which is preliminary data.</text>
</comment>
<dbReference type="SUPFAM" id="SSF51445">
    <property type="entry name" value="(Trans)glycosidases"/>
    <property type="match status" value="1"/>
</dbReference>
<dbReference type="InterPro" id="IPR013780">
    <property type="entry name" value="Glyco_hydro_b"/>
</dbReference>
<dbReference type="SMART" id="SM00642">
    <property type="entry name" value="Aamy"/>
    <property type="match status" value="1"/>
</dbReference>
<evidence type="ECO:0000313" key="5">
    <source>
        <dbReference type="Proteomes" id="UP000824164"/>
    </source>
</evidence>
<dbReference type="CDD" id="cd11353">
    <property type="entry name" value="AmyAc_euk_bac_CMD_like"/>
    <property type="match status" value="1"/>
</dbReference>
<dbReference type="InterPro" id="IPR006047">
    <property type="entry name" value="GH13_cat_dom"/>
</dbReference>
<evidence type="ECO:0000313" key="4">
    <source>
        <dbReference type="EMBL" id="HIU03378.1"/>
    </source>
</evidence>
<dbReference type="Proteomes" id="UP000824164">
    <property type="component" value="Unassembled WGS sequence"/>
</dbReference>
<name>A0A9D1KXE3_9FIRM</name>
<dbReference type="GO" id="GO:0005975">
    <property type="term" value="P:carbohydrate metabolic process"/>
    <property type="evidence" value="ECO:0007669"/>
    <property type="project" value="InterPro"/>
</dbReference>
<sequence length="447" mass="51083">MTEWYKSSVFYHIYPLGLCGAPKHHGGSEPTGGFLVGKDWIQYMARLGCSAVYIGPLFESSSHGYDTIDYKKVDTRLGDNDGFRQWVDACHEAGIRVVVDGVFNHTGREFPAFKDLRENRWDSWGKDWYCHVDFNGRSPMGDPFSYESWRGFAELPRLNLRNPAVSDALMDVIRFWVDTFDIDGIRLDCADVLDFDFMRRLRRETQDMKADFWLMGEVIHGDYSRWVQPDILHSVTNYELHKGIYSAHNTHNYFEMAHSIRRLFGEYGLCKGAWLYNFVDNHDVDRIASKLNCKEDLYPVYAFLMTIQGIPSIYYGSEAGIEGRKGRDNDDDIRPALAVKDVASHDPKLWEWVSSLVKLRTSREELAVGAYEELLLTNEQYVFARVLPGRMTVTALNNSDNGAECYVKLPQAVTGVKDVATGEQISVQDGGVRVKLEPHSSKVFITE</sequence>
<dbReference type="InterPro" id="IPR017853">
    <property type="entry name" value="GH"/>
</dbReference>
<accession>A0A9D1KXE3</accession>
<organism evidence="4 5">
    <name type="scientific">Candidatus Onthocola gallistercoris</name>
    <dbReference type="NCBI Taxonomy" id="2840876"/>
    <lineage>
        <taxon>Bacteria</taxon>
        <taxon>Bacillati</taxon>
        <taxon>Bacillota</taxon>
        <taxon>Bacilli</taxon>
        <taxon>Candidatus Onthocola</taxon>
    </lineage>
</organism>
<dbReference type="Gene3D" id="3.20.20.80">
    <property type="entry name" value="Glycosidases"/>
    <property type="match status" value="1"/>
</dbReference>
<dbReference type="GO" id="GO:0016798">
    <property type="term" value="F:hydrolase activity, acting on glycosyl bonds"/>
    <property type="evidence" value="ECO:0007669"/>
    <property type="project" value="UniProtKB-KW"/>
</dbReference>